<dbReference type="CDD" id="cd16532">
    <property type="entry name" value="RING-HC_RNFT1-like"/>
    <property type="match status" value="1"/>
</dbReference>
<evidence type="ECO:0000256" key="3">
    <source>
        <dbReference type="ARBA" id="ARBA00022723"/>
    </source>
</evidence>
<evidence type="ECO:0000256" key="11">
    <source>
        <dbReference type="SAM" id="Phobius"/>
    </source>
</evidence>
<dbReference type="EMBL" id="JAQQAF010000006">
    <property type="protein sequence ID" value="KAJ8478767.1"/>
    <property type="molecule type" value="Genomic_DNA"/>
</dbReference>
<dbReference type="Gene3D" id="3.30.40.10">
    <property type="entry name" value="Zinc/RING finger domain, C3HC4 (zinc finger)"/>
    <property type="match status" value="1"/>
</dbReference>
<evidence type="ECO:0000313" key="13">
    <source>
        <dbReference type="EMBL" id="KAJ8478767.1"/>
    </source>
</evidence>
<feature type="domain" description="RING-type" evidence="12">
    <location>
        <begin position="422"/>
        <end position="460"/>
    </location>
</feature>
<feature type="transmembrane region" description="Helical" evidence="11">
    <location>
        <begin position="222"/>
        <end position="240"/>
    </location>
</feature>
<protein>
    <recommendedName>
        <fullName evidence="12">RING-type domain-containing protein</fullName>
    </recommendedName>
</protein>
<evidence type="ECO:0000256" key="2">
    <source>
        <dbReference type="ARBA" id="ARBA00022692"/>
    </source>
</evidence>
<dbReference type="PROSITE" id="PS50089">
    <property type="entry name" value="ZF_RING_2"/>
    <property type="match status" value="1"/>
</dbReference>
<feature type="compositionally biased region" description="Low complexity" evidence="10">
    <location>
        <begin position="155"/>
        <end position="167"/>
    </location>
</feature>
<evidence type="ECO:0000259" key="12">
    <source>
        <dbReference type="PROSITE" id="PS50089"/>
    </source>
</evidence>
<dbReference type="PROSITE" id="PS00518">
    <property type="entry name" value="ZF_RING_1"/>
    <property type="match status" value="1"/>
</dbReference>
<dbReference type="SMART" id="SM00184">
    <property type="entry name" value="RING"/>
    <property type="match status" value="1"/>
</dbReference>
<proteinExistence type="predicted"/>
<feature type="region of interest" description="Disordered" evidence="10">
    <location>
        <begin position="54"/>
        <end position="185"/>
    </location>
</feature>
<accession>A0AAV8QJQ6</accession>
<keyword evidence="6" id="KW-0862">Zinc</keyword>
<organism evidence="13 14">
    <name type="scientific">Ensete ventricosum</name>
    <name type="common">Abyssinian banana</name>
    <name type="synonym">Musa ensete</name>
    <dbReference type="NCBI Taxonomy" id="4639"/>
    <lineage>
        <taxon>Eukaryota</taxon>
        <taxon>Viridiplantae</taxon>
        <taxon>Streptophyta</taxon>
        <taxon>Embryophyta</taxon>
        <taxon>Tracheophyta</taxon>
        <taxon>Spermatophyta</taxon>
        <taxon>Magnoliopsida</taxon>
        <taxon>Liliopsida</taxon>
        <taxon>Zingiberales</taxon>
        <taxon>Musaceae</taxon>
        <taxon>Ensete</taxon>
    </lineage>
</organism>
<comment type="subcellular location">
    <subcellularLocation>
        <location evidence="1">Membrane</location>
        <topology evidence="1">Multi-pass membrane protein</topology>
    </subcellularLocation>
</comment>
<dbReference type="GO" id="GO:0061630">
    <property type="term" value="F:ubiquitin protein ligase activity"/>
    <property type="evidence" value="ECO:0007669"/>
    <property type="project" value="InterPro"/>
</dbReference>
<keyword evidence="3" id="KW-0479">Metal-binding</keyword>
<feature type="transmembrane region" description="Helical" evidence="11">
    <location>
        <begin position="252"/>
        <end position="273"/>
    </location>
</feature>
<dbReference type="SUPFAM" id="SSF57850">
    <property type="entry name" value="RING/U-box"/>
    <property type="match status" value="1"/>
</dbReference>
<name>A0AAV8QJQ6_ENSVE</name>
<dbReference type="GO" id="GO:0008270">
    <property type="term" value="F:zinc ion binding"/>
    <property type="evidence" value="ECO:0007669"/>
    <property type="project" value="UniProtKB-KW"/>
</dbReference>
<evidence type="ECO:0000256" key="1">
    <source>
        <dbReference type="ARBA" id="ARBA00004141"/>
    </source>
</evidence>
<evidence type="ECO:0000256" key="8">
    <source>
        <dbReference type="ARBA" id="ARBA00023136"/>
    </source>
</evidence>
<dbReference type="InterPro" id="IPR013083">
    <property type="entry name" value="Znf_RING/FYVE/PHD"/>
</dbReference>
<keyword evidence="14" id="KW-1185">Reference proteome</keyword>
<keyword evidence="7 11" id="KW-1133">Transmembrane helix</keyword>
<reference evidence="13 14" key="1">
    <citation type="submission" date="2022-12" db="EMBL/GenBank/DDBJ databases">
        <title>Chromosome-scale assembly of the Ensete ventricosum genome.</title>
        <authorList>
            <person name="Dussert Y."/>
            <person name="Stocks J."/>
            <person name="Wendawek A."/>
            <person name="Woldeyes F."/>
            <person name="Nichols R.A."/>
            <person name="Borrell J.S."/>
        </authorList>
    </citation>
    <scope>NUCLEOTIDE SEQUENCE [LARGE SCALE GENOMIC DNA]</scope>
    <source>
        <strain evidence="14">cv. Maze</strain>
        <tissue evidence="13">Seeds</tissue>
    </source>
</reference>
<dbReference type="GO" id="GO:0016020">
    <property type="term" value="C:membrane"/>
    <property type="evidence" value="ECO:0007669"/>
    <property type="project" value="UniProtKB-SubCell"/>
</dbReference>
<feature type="transmembrane region" description="Helical" evidence="11">
    <location>
        <begin position="342"/>
        <end position="361"/>
    </location>
</feature>
<evidence type="ECO:0000256" key="4">
    <source>
        <dbReference type="ARBA" id="ARBA00022771"/>
    </source>
</evidence>
<keyword evidence="8 11" id="KW-0472">Membrane</keyword>
<keyword evidence="5" id="KW-0833">Ubl conjugation pathway</keyword>
<evidence type="ECO:0000256" key="10">
    <source>
        <dbReference type="SAM" id="MobiDB-lite"/>
    </source>
</evidence>
<dbReference type="InterPro" id="IPR017907">
    <property type="entry name" value="Znf_RING_CS"/>
</dbReference>
<evidence type="ECO:0000256" key="9">
    <source>
        <dbReference type="PROSITE-ProRule" id="PRU00175"/>
    </source>
</evidence>
<comment type="caution">
    <text evidence="13">The sequence shown here is derived from an EMBL/GenBank/DDBJ whole genome shotgun (WGS) entry which is preliminary data.</text>
</comment>
<dbReference type="InterPro" id="IPR001841">
    <property type="entry name" value="Znf_RING"/>
</dbReference>
<dbReference type="Proteomes" id="UP001222027">
    <property type="component" value="Unassembled WGS sequence"/>
</dbReference>
<feature type="region of interest" description="Disordered" evidence="10">
    <location>
        <begin position="1"/>
        <end position="25"/>
    </location>
</feature>
<dbReference type="PANTHER" id="PTHR15860:SF0">
    <property type="entry name" value="LP20373P"/>
    <property type="match status" value="1"/>
</dbReference>
<dbReference type="InterPro" id="IPR044235">
    <property type="entry name" value="RNFT1/2"/>
</dbReference>
<evidence type="ECO:0000256" key="5">
    <source>
        <dbReference type="ARBA" id="ARBA00022786"/>
    </source>
</evidence>
<feature type="compositionally biased region" description="Gly residues" evidence="10">
    <location>
        <begin position="118"/>
        <end position="130"/>
    </location>
</feature>
<dbReference type="GO" id="GO:1904294">
    <property type="term" value="P:positive regulation of ERAD pathway"/>
    <property type="evidence" value="ECO:0007669"/>
    <property type="project" value="InterPro"/>
</dbReference>
<evidence type="ECO:0000256" key="7">
    <source>
        <dbReference type="ARBA" id="ARBA00022989"/>
    </source>
</evidence>
<dbReference type="Pfam" id="PF13639">
    <property type="entry name" value="zf-RING_2"/>
    <property type="match status" value="1"/>
</dbReference>
<sequence length="483" mass="53219">MDTPSGSSDPYRAPTSGSAGGGSSRRYVIPYSASNLIQAPLSALLEYSGILRPEPSQSESERLIGGRLPLPEVGPARVDESSTSATGGGGEVLIRIVGPGDQESHRVASSQLHRSTLGPGGEVGSGGGVPGELIAASSERQGGDGLSDNGVGEGTSPSSPVPTSDSPFGGQTADGDVNMTTGNNRDSSYQRYDIQRIAKWIEQILPFSLLLLVVFIRQHLQGFLVTIWISAVMFKSNAILRKQTALKGERKISVIVGIILVSMVHVFGIYWWYRNDDLFYPLIMLPPKEIPRFWHAVFIILVNDVVMRQAAMVVKCVLLIYYKNFKGRGYRKQGQMLTLVEYFLLLYRSLLPTAVWYRFFLNKEYGSLFSSLTTGLYLTFKLTSVVEQVQSFFAALKALSRKEVHYGSYATSEQVIAAGDLCAICQEKINVPILLRCKHMFCEDCVSEWFERERTCPLCRVLVKPAGLRSFSDGSTTLFFQLF</sequence>
<dbReference type="PANTHER" id="PTHR15860">
    <property type="entry name" value="UNCHARACTERIZED RING FINGER-CONTAINING PROTEIN"/>
    <property type="match status" value="1"/>
</dbReference>
<feature type="transmembrane region" description="Helical" evidence="11">
    <location>
        <begin position="293"/>
        <end position="321"/>
    </location>
</feature>
<evidence type="ECO:0000256" key="6">
    <source>
        <dbReference type="ARBA" id="ARBA00022833"/>
    </source>
</evidence>
<keyword evidence="2 11" id="KW-0812">Transmembrane</keyword>
<gene>
    <name evidence="13" type="ORF">OPV22_022494</name>
</gene>
<keyword evidence="4 9" id="KW-0863">Zinc-finger</keyword>
<evidence type="ECO:0000313" key="14">
    <source>
        <dbReference type="Proteomes" id="UP001222027"/>
    </source>
</evidence>
<dbReference type="AlphaFoldDB" id="A0AAV8QJQ6"/>